<name>A0ABU4NWR8_9ACTN</name>
<evidence type="ECO:0008006" key="4">
    <source>
        <dbReference type="Google" id="ProtNLM"/>
    </source>
</evidence>
<dbReference type="RefSeq" id="WP_319063955.1">
    <property type="nucleotide sequence ID" value="NZ_JARAUS010000266.1"/>
</dbReference>
<proteinExistence type="predicted"/>
<reference evidence="2 3" key="1">
    <citation type="journal article" date="2023" name="Microb. Genom.">
        <title>Mesoterricola silvestris gen. nov., sp. nov., Mesoterricola sediminis sp. nov., Geothrix oryzae sp. nov., Geothrix edaphica sp. nov., Geothrix rubra sp. nov., and Geothrix limicola sp. nov., six novel members of Acidobacteriota isolated from soils.</title>
        <authorList>
            <person name="Weisberg A.J."/>
            <person name="Pearce E."/>
            <person name="Kramer C.G."/>
            <person name="Chang J.H."/>
            <person name="Clarke C.R."/>
        </authorList>
    </citation>
    <scope>NUCLEOTIDE SEQUENCE [LARGE SCALE GENOMIC DNA]</scope>
    <source>
        <strain evidence="2 3">ID09-01A</strain>
    </source>
</reference>
<feature type="transmembrane region" description="Helical" evidence="1">
    <location>
        <begin position="6"/>
        <end position="26"/>
    </location>
</feature>
<accession>A0ABU4NWR8</accession>
<keyword evidence="1" id="KW-0812">Transmembrane</keyword>
<organism evidence="2 3">
    <name type="scientific">Streptomyces europaeiscabiei</name>
    <dbReference type="NCBI Taxonomy" id="146819"/>
    <lineage>
        <taxon>Bacteria</taxon>
        <taxon>Bacillati</taxon>
        <taxon>Actinomycetota</taxon>
        <taxon>Actinomycetes</taxon>
        <taxon>Kitasatosporales</taxon>
        <taxon>Streptomycetaceae</taxon>
        <taxon>Streptomyces</taxon>
    </lineage>
</organism>
<evidence type="ECO:0000313" key="2">
    <source>
        <dbReference type="EMBL" id="MDX3707231.1"/>
    </source>
</evidence>
<gene>
    <name evidence="2" type="ORF">PV662_47725</name>
</gene>
<comment type="caution">
    <text evidence="2">The sequence shown here is derived from an EMBL/GenBank/DDBJ whole genome shotgun (WGS) entry which is preliminary data.</text>
</comment>
<sequence>MNAETVINIALAAVAVTAAVVFVRLSRSRWPSEALRVTAARRRVGLTVWDFAAEKWIDLPAGVQPGEGQMTARDIDAADQLELLYLSNAYDPGIDRLRQAIRDEQQKGDQL</sequence>
<protein>
    <recommendedName>
        <fullName evidence="4">Secreted protein</fullName>
    </recommendedName>
</protein>
<keyword evidence="1" id="KW-1133">Transmembrane helix</keyword>
<evidence type="ECO:0000256" key="1">
    <source>
        <dbReference type="SAM" id="Phobius"/>
    </source>
</evidence>
<keyword evidence="1" id="KW-0472">Membrane</keyword>
<keyword evidence="3" id="KW-1185">Reference proteome</keyword>
<dbReference type="Proteomes" id="UP001271274">
    <property type="component" value="Unassembled WGS sequence"/>
</dbReference>
<evidence type="ECO:0000313" key="3">
    <source>
        <dbReference type="Proteomes" id="UP001271274"/>
    </source>
</evidence>
<dbReference type="EMBL" id="JARAYU010000045">
    <property type="protein sequence ID" value="MDX3707231.1"/>
    <property type="molecule type" value="Genomic_DNA"/>
</dbReference>